<dbReference type="SUPFAM" id="SSF46785">
    <property type="entry name" value="Winged helix' DNA-binding domain"/>
    <property type="match status" value="2"/>
</dbReference>
<dbReference type="PANTHER" id="PTHR34298:SF2">
    <property type="entry name" value="SEGREGATION AND CONDENSATION PROTEIN B"/>
    <property type="match status" value="1"/>
</dbReference>
<evidence type="ECO:0000256" key="1">
    <source>
        <dbReference type="ARBA" id="ARBA00022490"/>
    </source>
</evidence>
<evidence type="ECO:0000256" key="3">
    <source>
        <dbReference type="ARBA" id="ARBA00022829"/>
    </source>
</evidence>
<keyword evidence="2" id="KW-0132">Cell division</keyword>
<protein>
    <submittedName>
        <fullName evidence="5">Segregation and condensation protein B</fullName>
    </submittedName>
</protein>
<keyword evidence="1" id="KW-0963">Cytoplasm</keyword>
<dbReference type="InterPro" id="IPR005234">
    <property type="entry name" value="ScpB_csome_segregation"/>
</dbReference>
<dbReference type="InterPro" id="IPR036390">
    <property type="entry name" value="WH_DNA-bd_sf"/>
</dbReference>
<keyword evidence="3" id="KW-0159">Chromosome partition</keyword>
<sequence>MHVREIIEALIFSASGSLPKGDILKAVPGMSAEDLDSYVSELNRMYEETGRSFYIERVSNGYQFVTREVCAPYLKLLHTPVRLSMPSLEVLAVIAYKGPCSKQAIDSIRGVDSTSSLKSLLKHRLIDIKHGKPLLYHTTTRFLEVFGLDSLSDLPDLKQFEEVFREEPQGIPGEEG</sequence>
<dbReference type="GO" id="GO:0051304">
    <property type="term" value="P:chromosome separation"/>
    <property type="evidence" value="ECO:0007669"/>
    <property type="project" value="InterPro"/>
</dbReference>
<gene>
    <name evidence="5" type="primary">scpB</name>
    <name evidence="5" type="ORF">SCFA_50024</name>
</gene>
<dbReference type="AlphaFoldDB" id="A0A485M2D0"/>
<dbReference type="GO" id="GO:0051301">
    <property type="term" value="P:cell division"/>
    <property type="evidence" value="ECO:0007669"/>
    <property type="project" value="UniProtKB-KW"/>
</dbReference>
<name>A0A485M2D0_9ZZZZ</name>
<evidence type="ECO:0000313" key="5">
    <source>
        <dbReference type="EMBL" id="VFU16037.1"/>
    </source>
</evidence>
<dbReference type="PANTHER" id="PTHR34298">
    <property type="entry name" value="SEGREGATION AND CONDENSATION PROTEIN B"/>
    <property type="match status" value="1"/>
</dbReference>
<evidence type="ECO:0000256" key="2">
    <source>
        <dbReference type="ARBA" id="ARBA00022618"/>
    </source>
</evidence>
<reference evidence="5" key="1">
    <citation type="submission" date="2019-03" db="EMBL/GenBank/DDBJ databases">
        <authorList>
            <person name="Hao L."/>
        </authorList>
    </citation>
    <scope>NUCLEOTIDE SEQUENCE</scope>
</reference>
<dbReference type="PIRSF" id="PIRSF019345">
    <property type="entry name" value="ScpB"/>
    <property type="match status" value="1"/>
</dbReference>
<dbReference type="Pfam" id="PF04079">
    <property type="entry name" value="SMC_ScpB"/>
    <property type="match status" value="1"/>
</dbReference>
<proteinExistence type="predicted"/>
<dbReference type="Gene3D" id="1.10.10.10">
    <property type="entry name" value="Winged helix-like DNA-binding domain superfamily/Winged helix DNA-binding domain"/>
    <property type="match status" value="2"/>
</dbReference>
<accession>A0A485M2D0</accession>
<dbReference type="InterPro" id="IPR036388">
    <property type="entry name" value="WH-like_DNA-bd_sf"/>
</dbReference>
<organism evidence="5">
    <name type="scientific">anaerobic digester metagenome</name>
    <dbReference type="NCBI Taxonomy" id="1263854"/>
    <lineage>
        <taxon>unclassified sequences</taxon>
        <taxon>metagenomes</taxon>
        <taxon>ecological metagenomes</taxon>
    </lineage>
</organism>
<dbReference type="EMBL" id="CAADRM010000114">
    <property type="protein sequence ID" value="VFU16037.1"/>
    <property type="molecule type" value="Genomic_DNA"/>
</dbReference>
<evidence type="ECO:0000256" key="4">
    <source>
        <dbReference type="ARBA" id="ARBA00023306"/>
    </source>
</evidence>
<keyword evidence="4" id="KW-0131">Cell cycle</keyword>
<dbReference type="NCBIfam" id="TIGR00281">
    <property type="entry name" value="SMC-Scp complex subunit ScpB"/>
    <property type="match status" value="1"/>
</dbReference>